<dbReference type="GO" id="GO:0052689">
    <property type="term" value="F:carboxylic ester hydrolase activity"/>
    <property type="evidence" value="ECO:0007669"/>
    <property type="project" value="TreeGrafter"/>
</dbReference>
<dbReference type="Gene3D" id="3.40.50.1820">
    <property type="entry name" value="alpha/beta hydrolase"/>
    <property type="match status" value="1"/>
</dbReference>
<feature type="domain" description="Acetyl xylan esterase" evidence="1">
    <location>
        <begin position="2"/>
        <end position="49"/>
    </location>
</feature>
<organism evidence="2">
    <name type="scientific">uncultured Herpetosiphon sp</name>
    <dbReference type="NCBI Taxonomy" id="290606"/>
    <lineage>
        <taxon>Bacteria</taxon>
        <taxon>Bacillati</taxon>
        <taxon>Chloroflexota</taxon>
        <taxon>Chloroflexia</taxon>
        <taxon>Herpetosiphonales</taxon>
        <taxon>Herpetosiphonaceae</taxon>
        <taxon>Herpetosiphon</taxon>
        <taxon>environmental samples</taxon>
    </lineage>
</organism>
<proteinExistence type="predicted"/>
<dbReference type="GO" id="GO:0005976">
    <property type="term" value="P:polysaccharide metabolic process"/>
    <property type="evidence" value="ECO:0007669"/>
    <property type="project" value="TreeGrafter"/>
</dbReference>
<reference evidence="2" key="1">
    <citation type="journal article" date="2013" name="Environ. Microbiol.">
        <title>Seasonally variable intestinal metagenomes of the red palm weevil (Rhynchophorus ferrugineus).</title>
        <authorList>
            <person name="Jia S."/>
            <person name="Zhang X."/>
            <person name="Zhang G."/>
            <person name="Yin A."/>
            <person name="Zhang S."/>
            <person name="Li F."/>
            <person name="Wang L."/>
            <person name="Zhao D."/>
            <person name="Yun Q."/>
            <person name="Tala"/>
            <person name="Wang J."/>
            <person name="Sun G."/>
            <person name="Baabdullah M."/>
            <person name="Yu X."/>
            <person name="Hu S."/>
            <person name="Al-Mssallem I.S."/>
            <person name="Yu J."/>
        </authorList>
    </citation>
    <scope>NUCLEOTIDE SEQUENCE</scope>
</reference>
<dbReference type="EMBL" id="KF125329">
    <property type="protein sequence ID" value="AIA92655.1"/>
    <property type="molecule type" value="Genomic_DNA"/>
</dbReference>
<evidence type="ECO:0000313" key="2">
    <source>
        <dbReference type="EMBL" id="AIA92655.1"/>
    </source>
</evidence>
<dbReference type="InterPro" id="IPR029058">
    <property type="entry name" value="AB_hydrolase_fold"/>
</dbReference>
<name>A0A060CHY4_9CHLR</name>
<dbReference type="PANTHER" id="PTHR40111:SF1">
    <property type="entry name" value="CEPHALOSPORIN-C DEACETYLASE"/>
    <property type="match status" value="1"/>
</dbReference>
<sequence length="67" mass="7421">MVFGTFDYLDGVHHAANATAPSLWSVGLMDDVCPPSTVYAAYNAWAATRRSCRRVQRARGRRPVPRA</sequence>
<accession>A0A060CHY4</accession>
<dbReference type="Pfam" id="PF05448">
    <property type="entry name" value="AXE1"/>
    <property type="match status" value="1"/>
</dbReference>
<evidence type="ECO:0000259" key="1">
    <source>
        <dbReference type="Pfam" id="PF05448"/>
    </source>
</evidence>
<dbReference type="InterPro" id="IPR039069">
    <property type="entry name" value="CE7"/>
</dbReference>
<protein>
    <submittedName>
        <fullName evidence="2">AXE1</fullName>
    </submittedName>
</protein>
<dbReference type="PANTHER" id="PTHR40111">
    <property type="entry name" value="CEPHALOSPORIN-C DEACETYLASE"/>
    <property type="match status" value="1"/>
</dbReference>
<feature type="non-terminal residue" evidence="2">
    <location>
        <position position="67"/>
    </location>
</feature>
<dbReference type="SUPFAM" id="SSF53474">
    <property type="entry name" value="alpha/beta-Hydrolases"/>
    <property type="match status" value="1"/>
</dbReference>
<dbReference type="AlphaFoldDB" id="A0A060CHY4"/>
<dbReference type="InterPro" id="IPR008391">
    <property type="entry name" value="AXE1_dom"/>
</dbReference>